<dbReference type="Proteomes" id="UP001446871">
    <property type="component" value="Unassembled WGS sequence"/>
</dbReference>
<dbReference type="EMBL" id="JAQQWM010000009">
    <property type="protein sequence ID" value="KAK8046189.1"/>
    <property type="molecule type" value="Genomic_DNA"/>
</dbReference>
<gene>
    <name evidence="1" type="ORF">PG996_014253</name>
</gene>
<dbReference type="PANTHER" id="PTHR38111">
    <property type="entry name" value="ZN(2)-C6 FUNGAL-TYPE DOMAIN-CONTAINING PROTEIN-RELATED"/>
    <property type="match status" value="1"/>
</dbReference>
<protein>
    <submittedName>
        <fullName evidence="1">Uncharacterized protein</fullName>
    </submittedName>
</protein>
<name>A0ABR1TKG8_9PEZI</name>
<sequence length="254" mass="29105">MAPYISSNLVNFGRMERLAPLRYKGHVEYSDCLGLLARELAERGLRGGQHLLVPILMLLTGAVFYPYRNWEAFLVAQPGRQLGSDQWSNSIEMDRLAAKSHWSAMARILYLCGPEAFQEGILPRVFECARATMIIPALYTRTRLFLDEVRWTTTPWALGPASKPEQAKLLDSLTVVPGLLEDSKTIENLDRRKMNPEELDHHHVLKEALDHRTRTQINALYRWRVAWQNRFASSVTLGTDLRVYSAMPELDRRG</sequence>
<keyword evidence="2" id="KW-1185">Reference proteome</keyword>
<proteinExistence type="predicted"/>
<evidence type="ECO:0000313" key="2">
    <source>
        <dbReference type="Proteomes" id="UP001446871"/>
    </source>
</evidence>
<reference evidence="1 2" key="1">
    <citation type="submission" date="2023-01" db="EMBL/GenBank/DDBJ databases">
        <title>Analysis of 21 Apiospora genomes using comparative genomics revels a genus with tremendous synthesis potential of carbohydrate active enzymes and secondary metabolites.</title>
        <authorList>
            <person name="Sorensen T."/>
        </authorList>
    </citation>
    <scope>NUCLEOTIDE SEQUENCE [LARGE SCALE GENOMIC DNA]</scope>
    <source>
        <strain evidence="1 2">CBS 83171</strain>
    </source>
</reference>
<organism evidence="1 2">
    <name type="scientific">Apiospora saccharicola</name>
    <dbReference type="NCBI Taxonomy" id="335842"/>
    <lineage>
        <taxon>Eukaryota</taxon>
        <taxon>Fungi</taxon>
        <taxon>Dikarya</taxon>
        <taxon>Ascomycota</taxon>
        <taxon>Pezizomycotina</taxon>
        <taxon>Sordariomycetes</taxon>
        <taxon>Xylariomycetidae</taxon>
        <taxon>Amphisphaeriales</taxon>
        <taxon>Apiosporaceae</taxon>
        <taxon>Apiospora</taxon>
    </lineage>
</organism>
<dbReference type="InterPro" id="IPR053178">
    <property type="entry name" value="Osmoadaptation_assoc"/>
</dbReference>
<accession>A0ABR1TKG8</accession>
<comment type="caution">
    <text evidence="1">The sequence shown here is derived from an EMBL/GenBank/DDBJ whole genome shotgun (WGS) entry which is preliminary data.</text>
</comment>
<evidence type="ECO:0000313" key="1">
    <source>
        <dbReference type="EMBL" id="KAK8046189.1"/>
    </source>
</evidence>